<keyword evidence="2" id="KW-0645">Protease</keyword>
<keyword evidence="3" id="KW-0378">Hydrolase</keyword>
<evidence type="ECO:0000313" key="6">
    <source>
        <dbReference type="Proteomes" id="UP000036106"/>
    </source>
</evidence>
<protein>
    <submittedName>
        <fullName evidence="5">Peptidase U35</fullName>
    </submittedName>
</protein>
<dbReference type="Pfam" id="PF04586">
    <property type="entry name" value="Peptidase_S78"/>
    <property type="match status" value="1"/>
</dbReference>
<dbReference type="AlphaFoldDB" id="A0A0H4QJK5"/>
<proteinExistence type="predicted"/>
<feature type="domain" description="Prohead serine protease" evidence="4">
    <location>
        <begin position="13"/>
        <end position="181"/>
    </location>
</feature>
<dbReference type="Proteomes" id="UP000036106">
    <property type="component" value="Chromosome"/>
</dbReference>
<dbReference type="OrthoDB" id="64791at2"/>
<dbReference type="KEGG" id="lgn:ABM34_04365"/>
<keyword evidence="1" id="KW-1188">Viral release from host cell</keyword>
<dbReference type="RefSeq" id="WP_048703728.1">
    <property type="nucleotide sequence ID" value="NZ_CP012034.1"/>
</dbReference>
<organism evidence="5 6">
    <name type="scientific">Companilactobacillus ginsenosidimutans</name>
    <dbReference type="NCBI Taxonomy" id="1007676"/>
    <lineage>
        <taxon>Bacteria</taxon>
        <taxon>Bacillati</taxon>
        <taxon>Bacillota</taxon>
        <taxon>Bacilli</taxon>
        <taxon>Lactobacillales</taxon>
        <taxon>Lactobacillaceae</taxon>
        <taxon>Companilactobacillus</taxon>
    </lineage>
</organism>
<dbReference type="GO" id="GO:0006508">
    <property type="term" value="P:proteolysis"/>
    <property type="evidence" value="ECO:0007669"/>
    <property type="project" value="UniProtKB-KW"/>
</dbReference>
<dbReference type="InterPro" id="IPR054613">
    <property type="entry name" value="Peptidase_S78_dom"/>
</dbReference>
<dbReference type="EMBL" id="CP012034">
    <property type="protein sequence ID" value="AKP66863.1"/>
    <property type="molecule type" value="Genomic_DNA"/>
</dbReference>
<evidence type="ECO:0000256" key="3">
    <source>
        <dbReference type="ARBA" id="ARBA00022801"/>
    </source>
</evidence>
<dbReference type="GO" id="GO:0008233">
    <property type="term" value="F:peptidase activity"/>
    <property type="evidence" value="ECO:0007669"/>
    <property type="project" value="UniProtKB-KW"/>
</dbReference>
<evidence type="ECO:0000259" key="4">
    <source>
        <dbReference type="Pfam" id="PF04586"/>
    </source>
</evidence>
<keyword evidence="6" id="KW-1185">Reference proteome</keyword>
<gene>
    <name evidence="5" type="ORF">ABM34_04365</name>
</gene>
<dbReference type="PATRIC" id="fig|1007676.4.peg.893"/>
<evidence type="ECO:0000256" key="2">
    <source>
        <dbReference type="ARBA" id="ARBA00022670"/>
    </source>
</evidence>
<evidence type="ECO:0000256" key="1">
    <source>
        <dbReference type="ARBA" id="ARBA00022612"/>
    </source>
</evidence>
<name>A0A0H4QJK5_9LACO</name>
<accession>A0A0H4QJK5</accession>
<evidence type="ECO:0000313" key="5">
    <source>
        <dbReference type="EMBL" id="AKP66863.1"/>
    </source>
</evidence>
<sequence length="210" mass="23810">MNQTRELRTIQSKVELRSDEETNSNVIEGYALKFDKRSNPLGFGNVFVETLDKRCLDNTDMSNVVATFNHDQSQVLGRSGVNLEMNVDDVGLRFKVTLPDTTLAHDVLENIRSGIINQCSFAFDMPDDDTADTWKRSDIEGVDYERRINNIAHLYDVSVVTTPAYSDTNVSVGARSLEKVKAIRELPLLKKRDELLRELKISEIKEAIQD</sequence>
<reference evidence="6" key="1">
    <citation type="submission" date="2015-07" db="EMBL/GenBank/DDBJ databases">
        <title>Lactobacillus ginsenosidimutans/EMML 3141/ whole genome sequencing.</title>
        <authorList>
            <person name="Kim M.K."/>
            <person name="Im W.-T."/>
            <person name="Srinivasan S."/>
            <person name="Lee J.-J."/>
        </authorList>
    </citation>
    <scope>NUCLEOTIDE SEQUENCE [LARGE SCALE GENOMIC DNA]</scope>
    <source>
        <strain evidence="6">EMML 3041</strain>
    </source>
</reference>
<dbReference type="NCBIfam" id="TIGR01543">
    <property type="entry name" value="proheadase_HK97"/>
    <property type="match status" value="1"/>
</dbReference>
<dbReference type="InterPro" id="IPR006433">
    <property type="entry name" value="Prohead_protease"/>
</dbReference>
<dbReference type="STRING" id="1007676.ABM34_04365"/>